<feature type="transmembrane region" description="Helical" evidence="7">
    <location>
        <begin position="133"/>
        <end position="152"/>
    </location>
</feature>
<protein>
    <recommendedName>
        <fullName evidence="8">HAT C-terminal dimerisation domain-containing protein</fullName>
    </recommendedName>
</protein>
<dbReference type="Pfam" id="PF00854">
    <property type="entry name" value="PTR2"/>
    <property type="match status" value="1"/>
</dbReference>
<accession>A0A0D1YXV0</accession>
<evidence type="ECO:0000256" key="6">
    <source>
        <dbReference type="SAM" id="MobiDB-lite"/>
    </source>
</evidence>
<feature type="compositionally biased region" description="Polar residues" evidence="6">
    <location>
        <begin position="588"/>
        <end position="608"/>
    </location>
</feature>
<evidence type="ECO:0000259" key="8">
    <source>
        <dbReference type="Pfam" id="PF05699"/>
    </source>
</evidence>
<gene>
    <name evidence="9" type="ORF">PV09_03380</name>
</gene>
<feature type="transmembrane region" description="Helical" evidence="7">
    <location>
        <begin position="158"/>
        <end position="179"/>
    </location>
</feature>
<evidence type="ECO:0000256" key="2">
    <source>
        <dbReference type="ARBA" id="ARBA00005982"/>
    </source>
</evidence>
<dbReference type="EMBL" id="KN847537">
    <property type="protein sequence ID" value="KIW05497.1"/>
    <property type="molecule type" value="Genomic_DNA"/>
</dbReference>
<dbReference type="SUPFAM" id="SSF53098">
    <property type="entry name" value="Ribonuclease H-like"/>
    <property type="match status" value="1"/>
</dbReference>
<keyword evidence="3 7" id="KW-0812">Transmembrane</keyword>
<keyword evidence="10" id="KW-1185">Reference proteome</keyword>
<dbReference type="InterPro" id="IPR036259">
    <property type="entry name" value="MFS_trans_sf"/>
</dbReference>
<feature type="transmembrane region" description="Helical" evidence="7">
    <location>
        <begin position="243"/>
        <end position="266"/>
    </location>
</feature>
<comment type="subcellular location">
    <subcellularLocation>
        <location evidence="1">Membrane</location>
        <topology evidence="1">Multi-pass membrane protein</topology>
    </subcellularLocation>
</comment>
<evidence type="ECO:0000256" key="4">
    <source>
        <dbReference type="ARBA" id="ARBA00022989"/>
    </source>
</evidence>
<feature type="transmembrane region" description="Helical" evidence="7">
    <location>
        <begin position="367"/>
        <end position="388"/>
    </location>
</feature>
<dbReference type="GeneID" id="27311353"/>
<evidence type="ECO:0000256" key="7">
    <source>
        <dbReference type="SAM" id="Phobius"/>
    </source>
</evidence>
<feature type="transmembrane region" description="Helical" evidence="7">
    <location>
        <begin position="520"/>
        <end position="541"/>
    </location>
</feature>
<proteinExistence type="inferred from homology"/>
<dbReference type="Pfam" id="PF05699">
    <property type="entry name" value="Dimer_Tnp_hAT"/>
    <property type="match status" value="1"/>
</dbReference>
<dbReference type="OrthoDB" id="8904098at2759"/>
<dbReference type="GO" id="GO:0016020">
    <property type="term" value="C:membrane"/>
    <property type="evidence" value="ECO:0007669"/>
    <property type="project" value="UniProtKB-SubCell"/>
</dbReference>
<dbReference type="GO" id="GO:0046983">
    <property type="term" value="F:protein dimerization activity"/>
    <property type="evidence" value="ECO:0007669"/>
    <property type="project" value="InterPro"/>
</dbReference>
<feature type="transmembrane region" description="Helical" evidence="7">
    <location>
        <begin position="461"/>
        <end position="481"/>
    </location>
</feature>
<keyword evidence="4 7" id="KW-1133">Transmembrane helix</keyword>
<evidence type="ECO:0000313" key="9">
    <source>
        <dbReference type="EMBL" id="KIW05497.1"/>
    </source>
</evidence>
<dbReference type="InterPro" id="IPR008906">
    <property type="entry name" value="HATC_C_dom"/>
</dbReference>
<feature type="transmembrane region" description="Helical" evidence="7">
    <location>
        <begin position="218"/>
        <end position="237"/>
    </location>
</feature>
<feature type="transmembrane region" description="Helical" evidence="7">
    <location>
        <begin position="400"/>
        <end position="420"/>
    </location>
</feature>
<feature type="region of interest" description="Disordered" evidence="6">
    <location>
        <begin position="587"/>
        <end position="608"/>
    </location>
</feature>
<dbReference type="RefSeq" id="XP_016215366.1">
    <property type="nucleotide sequence ID" value="XM_016356573.1"/>
</dbReference>
<reference evidence="9 10" key="1">
    <citation type="submission" date="2015-01" db="EMBL/GenBank/DDBJ databases">
        <title>The Genome Sequence of Ochroconis gallopava CBS43764.</title>
        <authorList>
            <consortium name="The Broad Institute Genomics Platform"/>
            <person name="Cuomo C."/>
            <person name="de Hoog S."/>
            <person name="Gorbushina A."/>
            <person name="Stielow B."/>
            <person name="Teixiera M."/>
            <person name="Abouelleil A."/>
            <person name="Chapman S.B."/>
            <person name="Priest M."/>
            <person name="Young S.K."/>
            <person name="Wortman J."/>
            <person name="Nusbaum C."/>
            <person name="Birren B."/>
        </authorList>
    </citation>
    <scope>NUCLEOTIDE SEQUENCE [LARGE SCALE GENOMIC DNA]</scope>
    <source>
        <strain evidence="9 10">CBS 43764</strain>
    </source>
</reference>
<dbReference type="SUPFAM" id="SSF103473">
    <property type="entry name" value="MFS general substrate transporter"/>
    <property type="match status" value="1"/>
</dbReference>
<evidence type="ECO:0000256" key="5">
    <source>
        <dbReference type="ARBA" id="ARBA00023136"/>
    </source>
</evidence>
<dbReference type="InterPro" id="IPR012337">
    <property type="entry name" value="RNaseH-like_sf"/>
</dbReference>
<dbReference type="PANTHER" id="PTHR11654">
    <property type="entry name" value="OLIGOPEPTIDE TRANSPORTER-RELATED"/>
    <property type="match status" value="1"/>
</dbReference>
<name>A0A0D1YXV0_9PEZI</name>
<keyword evidence="5 7" id="KW-0472">Membrane</keyword>
<evidence type="ECO:0000256" key="1">
    <source>
        <dbReference type="ARBA" id="ARBA00004141"/>
    </source>
</evidence>
<dbReference type="HOGENOM" id="CLU_004790_4_2_1"/>
<sequence>MALDMLSIPAMSDEPERLFSRLGHMVTKHRNHLKPQTIQATQCLQSWAKAKIIDLKASGGSIRIILVDYPDPPRDPLGSRIADPIHPISTLGALGLEQSAATALTNFFQAWSYVTPVLGAICADQWLGKYNTIVLFASFYTVGLLILFVTSLPASIEAGYAFGGLVVSMLVIGLGAGGIKSNVSPLIAEQYQETTQRIKILPSGERVIVDPSLTIQRIYMIFYMCINIGCLSGLATTTLELHIGFWSAYLLPFLMFCVGFVILVGGRKNYVLKPPKGSVVVHAFKASWIGLRHKQGLDGAKPSLRKKIRHSSELPWDDEFVDELKRALVACKVFVAFPVFWLLFQQMLNNFVSQAGTMELHGIPNDIMQNIDAFSILIFIPICDRLLYPGLRKVGIQFKPITRIAWGFLIVTLGMLYAVFVQKAIYNAGPCFDHPLKCEAAKLPDGKVEHNHVHVAVQTPAYILIALGEIFASITGLEYAYTKAPASMKSFIMAMYLLTSAGGALLGALIAPLAKDPNLPNFYLGLTVLSGITGVIFWMKFKKYNALEDSMDNLISSSERGVHMTQMLKEPSSRTSSDSDLKNLVSCEANSSNDGKGNIVQQSAIPAN</sequence>
<dbReference type="InterPro" id="IPR000109">
    <property type="entry name" value="POT_fam"/>
</dbReference>
<dbReference type="Proteomes" id="UP000053259">
    <property type="component" value="Unassembled WGS sequence"/>
</dbReference>
<dbReference type="GO" id="GO:0022857">
    <property type="term" value="F:transmembrane transporter activity"/>
    <property type="evidence" value="ECO:0007669"/>
    <property type="project" value="InterPro"/>
</dbReference>
<dbReference type="InParanoid" id="A0A0D1YXV0"/>
<organism evidence="9 10">
    <name type="scientific">Verruconis gallopava</name>
    <dbReference type="NCBI Taxonomy" id="253628"/>
    <lineage>
        <taxon>Eukaryota</taxon>
        <taxon>Fungi</taxon>
        <taxon>Dikarya</taxon>
        <taxon>Ascomycota</taxon>
        <taxon>Pezizomycotina</taxon>
        <taxon>Dothideomycetes</taxon>
        <taxon>Pleosporomycetidae</taxon>
        <taxon>Venturiales</taxon>
        <taxon>Sympoventuriaceae</taxon>
        <taxon>Verruconis</taxon>
    </lineage>
</organism>
<feature type="transmembrane region" description="Helical" evidence="7">
    <location>
        <begin position="493"/>
        <end position="514"/>
    </location>
</feature>
<dbReference type="VEuPathDB" id="FungiDB:PV09_03380"/>
<feature type="domain" description="HAT C-terminal dimerisation" evidence="8">
    <location>
        <begin position="1"/>
        <end position="47"/>
    </location>
</feature>
<evidence type="ECO:0000256" key="3">
    <source>
        <dbReference type="ARBA" id="ARBA00022692"/>
    </source>
</evidence>
<dbReference type="FunCoup" id="A0A0D1YXV0">
    <property type="interactions" value="1085"/>
</dbReference>
<dbReference type="AlphaFoldDB" id="A0A0D1YXV0"/>
<evidence type="ECO:0000313" key="10">
    <source>
        <dbReference type="Proteomes" id="UP000053259"/>
    </source>
</evidence>
<dbReference type="Gene3D" id="1.20.1250.20">
    <property type="entry name" value="MFS general substrate transporter like domains"/>
    <property type="match status" value="1"/>
</dbReference>
<comment type="similarity">
    <text evidence="2">Belongs to the major facilitator superfamily. Proton-dependent oligopeptide transporter (POT/PTR) (TC 2.A.17) family.</text>
</comment>
<feature type="transmembrane region" description="Helical" evidence="7">
    <location>
        <begin position="327"/>
        <end position="347"/>
    </location>
</feature>